<keyword evidence="5" id="KW-1185">Reference proteome</keyword>
<dbReference type="GO" id="GO:0050660">
    <property type="term" value="F:flavin adenine dinucleotide binding"/>
    <property type="evidence" value="ECO:0007669"/>
    <property type="project" value="InterPro"/>
</dbReference>
<dbReference type="PIRSF" id="PIRSF016578">
    <property type="entry name" value="HsaA"/>
    <property type="match status" value="1"/>
</dbReference>
<sequence length="406" mass="44724">MTSLDVRAPEAVRDEGPTTADEIFARARAAVPLLRARSEEIERNRHLPADVVELLRSTGVFRMALAAERGGPELTSAQQTEVIEILSYGDTSAGWCAMIGMDTPLYSAFLSEDAVAEMFPHKDMITAGLIFPSGRAERVPGGYRLSGRWQFGSGITHADWVSAGSFVTHGGELETGPDGKPVWRLMLVPPEQVRTIDTWHTTGLRGSGSRDYEITDVFVPESHSFSFGTPLSRTGPLAAPEAFVRNMPGVPLGLARAALDYVREHAIERVNRQTGERWADNYRVQLTLGEAEMDFQAARHAVYGSLNQQWALLESGKTLDDFTKDERIGTMLPRVNAFRAARRIVTKLYDLLATTSIYQPSPMDRWLRDITTMCQHVVVQDLIVQSAGAHLLGGTPLFPFALGIVD</sequence>
<dbReference type="AlphaFoldDB" id="A0A495XNX7"/>
<dbReference type="InterPro" id="IPR037069">
    <property type="entry name" value="AcylCoA_DH/ox_N_sf"/>
</dbReference>
<feature type="domain" description="Acyl-CoA dehydrogenase/oxidase N-terminal" evidence="2">
    <location>
        <begin position="36"/>
        <end position="99"/>
    </location>
</feature>
<dbReference type="Gene3D" id="1.20.140.10">
    <property type="entry name" value="Butyryl-CoA Dehydrogenase, subunit A, domain 3"/>
    <property type="match status" value="1"/>
</dbReference>
<dbReference type="Pfam" id="PF08028">
    <property type="entry name" value="Acyl-CoA_dh_2"/>
    <property type="match status" value="1"/>
</dbReference>
<dbReference type="GO" id="GO:0003995">
    <property type="term" value="F:acyl-CoA dehydrogenase activity"/>
    <property type="evidence" value="ECO:0007669"/>
    <property type="project" value="TreeGrafter"/>
</dbReference>
<dbReference type="OrthoDB" id="3402961at2"/>
<dbReference type="Gene3D" id="2.40.110.10">
    <property type="entry name" value="Butyryl-CoA Dehydrogenase, subunit A, domain 2"/>
    <property type="match status" value="1"/>
</dbReference>
<dbReference type="SUPFAM" id="SSF47203">
    <property type="entry name" value="Acyl-CoA dehydrogenase C-terminal domain-like"/>
    <property type="match status" value="1"/>
</dbReference>
<dbReference type="InterPro" id="IPR009100">
    <property type="entry name" value="AcylCoA_DH/oxidase_NM_dom_sf"/>
</dbReference>
<dbReference type="Gene3D" id="1.10.540.10">
    <property type="entry name" value="Acyl-CoA dehydrogenase/oxidase, N-terminal domain"/>
    <property type="match status" value="1"/>
</dbReference>
<dbReference type="InterPro" id="IPR013107">
    <property type="entry name" value="Acyl-CoA_DH_C"/>
</dbReference>
<dbReference type="RefSeq" id="WP_121229489.1">
    <property type="nucleotide sequence ID" value="NZ_JBIUBA010000006.1"/>
</dbReference>
<gene>
    <name evidence="4" type="ORF">DFJ66_7959</name>
</gene>
<evidence type="ECO:0000259" key="2">
    <source>
        <dbReference type="Pfam" id="PF02771"/>
    </source>
</evidence>
<evidence type="ECO:0000256" key="1">
    <source>
        <dbReference type="ARBA" id="ARBA00023002"/>
    </source>
</evidence>
<organism evidence="4 5">
    <name type="scientific">Saccharothrix variisporea</name>
    <dbReference type="NCBI Taxonomy" id="543527"/>
    <lineage>
        <taxon>Bacteria</taxon>
        <taxon>Bacillati</taxon>
        <taxon>Actinomycetota</taxon>
        <taxon>Actinomycetes</taxon>
        <taxon>Pseudonocardiales</taxon>
        <taxon>Pseudonocardiaceae</taxon>
        <taxon>Saccharothrix</taxon>
    </lineage>
</organism>
<reference evidence="4 5" key="1">
    <citation type="submission" date="2018-10" db="EMBL/GenBank/DDBJ databases">
        <title>Sequencing the genomes of 1000 actinobacteria strains.</title>
        <authorList>
            <person name="Klenk H.-P."/>
        </authorList>
    </citation>
    <scope>NUCLEOTIDE SEQUENCE [LARGE SCALE GENOMIC DNA]</scope>
    <source>
        <strain evidence="4 5">DSM 43911</strain>
    </source>
</reference>
<dbReference type="InterPro" id="IPR046373">
    <property type="entry name" value="Acyl-CoA_Oxase/DH_mid-dom_sf"/>
</dbReference>
<dbReference type="Proteomes" id="UP000272729">
    <property type="component" value="Unassembled WGS sequence"/>
</dbReference>
<keyword evidence="1" id="KW-0560">Oxidoreductase</keyword>
<feature type="domain" description="Acyl-CoA dehydrogenase C-terminal" evidence="3">
    <location>
        <begin position="251"/>
        <end position="380"/>
    </location>
</feature>
<proteinExistence type="predicted"/>
<dbReference type="Pfam" id="PF02771">
    <property type="entry name" value="Acyl-CoA_dh_N"/>
    <property type="match status" value="1"/>
</dbReference>
<name>A0A495XNX7_9PSEU</name>
<comment type="caution">
    <text evidence="4">The sequence shown here is derived from an EMBL/GenBank/DDBJ whole genome shotgun (WGS) entry which is preliminary data.</text>
</comment>
<evidence type="ECO:0000313" key="5">
    <source>
        <dbReference type="Proteomes" id="UP000272729"/>
    </source>
</evidence>
<dbReference type="EMBL" id="RBXR01000001">
    <property type="protein sequence ID" value="RKT74596.1"/>
    <property type="molecule type" value="Genomic_DNA"/>
</dbReference>
<dbReference type="SUPFAM" id="SSF56645">
    <property type="entry name" value="Acyl-CoA dehydrogenase NM domain-like"/>
    <property type="match status" value="1"/>
</dbReference>
<dbReference type="InterPro" id="IPR013786">
    <property type="entry name" value="AcylCoA_DH/ox_N"/>
</dbReference>
<protein>
    <submittedName>
        <fullName evidence="4">Alkylation response protein AidB-like acyl-CoA dehydrogenase</fullName>
    </submittedName>
</protein>
<evidence type="ECO:0000313" key="4">
    <source>
        <dbReference type="EMBL" id="RKT74596.1"/>
    </source>
</evidence>
<accession>A0A495XNX7</accession>
<dbReference type="InterPro" id="IPR036250">
    <property type="entry name" value="AcylCo_DH-like_C"/>
</dbReference>
<dbReference type="PANTHER" id="PTHR43884">
    <property type="entry name" value="ACYL-COA DEHYDROGENASE"/>
    <property type="match status" value="1"/>
</dbReference>
<dbReference type="PANTHER" id="PTHR43884:SF12">
    <property type="entry name" value="ISOVALERYL-COA DEHYDROGENASE, MITOCHONDRIAL-RELATED"/>
    <property type="match status" value="1"/>
</dbReference>
<evidence type="ECO:0000259" key="3">
    <source>
        <dbReference type="Pfam" id="PF08028"/>
    </source>
</evidence>